<dbReference type="Proteomes" id="UP000789706">
    <property type="component" value="Unassembled WGS sequence"/>
</dbReference>
<dbReference type="EMBL" id="CAJVPK010000251">
    <property type="protein sequence ID" value="CAG8483223.1"/>
    <property type="molecule type" value="Genomic_DNA"/>
</dbReference>
<comment type="caution">
    <text evidence="3">The sequence shown here is derived from an EMBL/GenBank/DDBJ whole genome shotgun (WGS) entry which is preliminary data.</text>
</comment>
<proteinExistence type="predicted"/>
<dbReference type="OrthoDB" id="2379702at2759"/>
<feature type="region of interest" description="Disordered" evidence="1">
    <location>
        <begin position="1"/>
        <end position="46"/>
    </location>
</feature>
<protein>
    <submittedName>
        <fullName evidence="3">8756_t:CDS:1</fullName>
    </submittedName>
</protein>
<dbReference type="SUPFAM" id="SSF51101">
    <property type="entry name" value="Mannose-binding lectins"/>
    <property type="match status" value="1"/>
</dbReference>
<gene>
    <name evidence="3" type="ORF">DEBURN_LOCUS3778</name>
</gene>
<feature type="domain" description="Jacalin-type lectin" evidence="2">
    <location>
        <begin position="374"/>
        <end position="478"/>
    </location>
</feature>
<sequence length="481" mass="55115">MYSKEEGSPSNGNSNDIKLDQHDIGGDSSTLRQRRPNPTPTAKPSLARRNYKNFTLMKRIVLAIFVFGLIYNKFGRNGNEIPFEHDDEGSSELNYEESELASFRMNKFRIAIRDLGITMAKSDIIVQNGESISRVLFNLDEDVRDTGDKFDDFIHISDKFFWTTTSEMDAILRTVKREMIGPFEFMSDDAGNFIRRRLEVLDGQIPPFQNILAAVIASIQKIEDSVSNTQGYLKDGEREAQQILEKHWKGSIADYSERKRAETELVQVRFTLQMLKDIAPNIINFESFLKDYRRKIQEIAKEIKVVPKKITAEDTKYLKKAVSDLEKQYAKFSSAMKNLDRKPLESYYIEDELNNKNRDCTEFQALLQIPNAYLKTIKVWYSEVVNAIAFVYTDGTSKIYGLPNDMDPYIFEWYKDEKIKQINKRVGSVLYAIQFETDRGRISNWVGGDKGNTYAVLSGGPATGIHGSFSRQICSIGIVVN</sequence>
<dbReference type="Pfam" id="PF01419">
    <property type="entry name" value="Jacalin"/>
    <property type="match status" value="1"/>
</dbReference>
<dbReference type="InterPro" id="IPR036404">
    <property type="entry name" value="Jacalin-like_lectin_dom_sf"/>
</dbReference>
<keyword evidence="4" id="KW-1185">Reference proteome</keyword>
<evidence type="ECO:0000256" key="1">
    <source>
        <dbReference type="SAM" id="MobiDB-lite"/>
    </source>
</evidence>
<dbReference type="Gene3D" id="2.100.10.30">
    <property type="entry name" value="Jacalin-like lectin domain"/>
    <property type="match status" value="1"/>
</dbReference>
<evidence type="ECO:0000313" key="3">
    <source>
        <dbReference type="EMBL" id="CAG8483223.1"/>
    </source>
</evidence>
<dbReference type="AlphaFoldDB" id="A0A9N8WG24"/>
<name>A0A9N8WG24_9GLOM</name>
<dbReference type="InterPro" id="IPR001229">
    <property type="entry name" value="Jacalin-like_lectin_dom"/>
</dbReference>
<evidence type="ECO:0000313" key="4">
    <source>
        <dbReference type="Proteomes" id="UP000789706"/>
    </source>
</evidence>
<reference evidence="3" key="1">
    <citation type="submission" date="2021-06" db="EMBL/GenBank/DDBJ databases">
        <authorList>
            <person name="Kallberg Y."/>
            <person name="Tangrot J."/>
            <person name="Rosling A."/>
        </authorList>
    </citation>
    <scope>NUCLEOTIDE SEQUENCE</scope>
    <source>
        <strain evidence="3">AZ414A</strain>
    </source>
</reference>
<evidence type="ECO:0000259" key="2">
    <source>
        <dbReference type="Pfam" id="PF01419"/>
    </source>
</evidence>
<organism evidence="3 4">
    <name type="scientific">Diversispora eburnea</name>
    <dbReference type="NCBI Taxonomy" id="1213867"/>
    <lineage>
        <taxon>Eukaryota</taxon>
        <taxon>Fungi</taxon>
        <taxon>Fungi incertae sedis</taxon>
        <taxon>Mucoromycota</taxon>
        <taxon>Glomeromycotina</taxon>
        <taxon>Glomeromycetes</taxon>
        <taxon>Diversisporales</taxon>
        <taxon>Diversisporaceae</taxon>
        <taxon>Diversispora</taxon>
    </lineage>
</organism>
<accession>A0A9N8WG24</accession>